<sequence>MEFGSPQLFAPPILSFYTSLPGECLQSYMELGAS</sequence>
<dbReference type="Proteomes" id="UP001432146">
    <property type="component" value="Unassembled WGS sequence"/>
</dbReference>
<keyword evidence="2" id="KW-1185">Reference proteome</keyword>
<name>A0AAW1ACR7_9HYME</name>
<proteinExistence type="predicted"/>
<protein>
    <submittedName>
        <fullName evidence="1">Uncharacterized protein</fullName>
    </submittedName>
</protein>
<organism evidence="1 2">
    <name type="scientific">Tetragonisca angustula</name>
    <dbReference type="NCBI Taxonomy" id="166442"/>
    <lineage>
        <taxon>Eukaryota</taxon>
        <taxon>Metazoa</taxon>
        <taxon>Ecdysozoa</taxon>
        <taxon>Arthropoda</taxon>
        <taxon>Hexapoda</taxon>
        <taxon>Insecta</taxon>
        <taxon>Pterygota</taxon>
        <taxon>Neoptera</taxon>
        <taxon>Endopterygota</taxon>
        <taxon>Hymenoptera</taxon>
        <taxon>Apocrita</taxon>
        <taxon>Aculeata</taxon>
        <taxon>Apoidea</taxon>
        <taxon>Anthophila</taxon>
        <taxon>Apidae</taxon>
        <taxon>Tetragonisca</taxon>
    </lineage>
</organism>
<gene>
    <name evidence="1" type="ORF">QLX08_002151</name>
</gene>
<dbReference type="EMBL" id="JAWNGG020000028">
    <property type="protein sequence ID" value="KAK9307525.1"/>
    <property type="molecule type" value="Genomic_DNA"/>
</dbReference>
<evidence type="ECO:0000313" key="1">
    <source>
        <dbReference type="EMBL" id="KAK9307525.1"/>
    </source>
</evidence>
<comment type="caution">
    <text evidence="1">The sequence shown here is derived from an EMBL/GenBank/DDBJ whole genome shotgun (WGS) entry which is preliminary data.</text>
</comment>
<dbReference type="AlphaFoldDB" id="A0AAW1ACR7"/>
<reference evidence="1 2" key="1">
    <citation type="submission" date="2024-05" db="EMBL/GenBank/DDBJ databases">
        <title>The nuclear and mitochondrial genome assemblies of Tetragonisca angustula (Apidae: Meliponini), a tiny yet remarkable pollinator in the Neotropics.</title>
        <authorList>
            <person name="Ferrari R."/>
            <person name="Ricardo P.C."/>
            <person name="Dias F.C."/>
            <person name="Araujo N.S."/>
            <person name="Soares D.O."/>
            <person name="Zhou Q.-S."/>
            <person name="Zhu C.-D."/>
            <person name="Coutinho L."/>
            <person name="Airas M.C."/>
            <person name="Batista T.M."/>
        </authorList>
    </citation>
    <scope>NUCLEOTIDE SEQUENCE [LARGE SCALE GENOMIC DNA]</scope>
    <source>
        <strain evidence="1">ASF017062</strain>
        <tissue evidence="1">Abdomen</tissue>
    </source>
</reference>
<accession>A0AAW1ACR7</accession>
<evidence type="ECO:0000313" key="2">
    <source>
        <dbReference type="Proteomes" id="UP001432146"/>
    </source>
</evidence>